<reference evidence="2" key="1">
    <citation type="submission" date="2022-12" db="EMBL/GenBank/DDBJ databases">
        <authorList>
            <person name="Petersen C."/>
        </authorList>
    </citation>
    <scope>NUCLEOTIDE SEQUENCE</scope>
    <source>
        <strain evidence="2">IBT 15544</strain>
    </source>
</reference>
<dbReference type="Proteomes" id="UP001150904">
    <property type="component" value="Unassembled WGS sequence"/>
</dbReference>
<dbReference type="Gene3D" id="3.40.50.720">
    <property type="entry name" value="NAD(P)-binding Rossmann-like Domain"/>
    <property type="match status" value="1"/>
</dbReference>
<accession>A0A9W9JEV0</accession>
<evidence type="ECO:0000313" key="3">
    <source>
        <dbReference type="Proteomes" id="UP001150904"/>
    </source>
</evidence>
<dbReference type="InterPro" id="IPR036291">
    <property type="entry name" value="NAD(P)-bd_dom_sf"/>
</dbReference>
<evidence type="ECO:0000313" key="2">
    <source>
        <dbReference type="EMBL" id="KAJ5195590.1"/>
    </source>
</evidence>
<dbReference type="PANTHER" id="PTHR47534">
    <property type="entry name" value="YALI0E05731P"/>
    <property type="match status" value="1"/>
</dbReference>
<dbReference type="InterPro" id="IPR052228">
    <property type="entry name" value="Sec_Metab_Biosynth_Oxidored"/>
</dbReference>
<organism evidence="2 3">
    <name type="scientific">Penicillium cinerascens</name>
    <dbReference type="NCBI Taxonomy" id="70096"/>
    <lineage>
        <taxon>Eukaryota</taxon>
        <taxon>Fungi</taxon>
        <taxon>Dikarya</taxon>
        <taxon>Ascomycota</taxon>
        <taxon>Pezizomycotina</taxon>
        <taxon>Eurotiomycetes</taxon>
        <taxon>Eurotiomycetidae</taxon>
        <taxon>Eurotiales</taxon>
        <taxon>Aspergillaceae</taxon>
        <taxon>Penicillium</taxon>
    </lineage>
</organism>
<sequence>MVSLQAVQAHNATLKSLTPGLIAVFGKFNLLQHATRYDEAIAARSPLKALHLTNPLPVGGTSGIALSTALALARQTPSPKIYLIGRSQSAADVAIASMKTINSSAQPTFLQTDISLLKNVDSVCAEIAARERKK</sequence>
<name>A0A9W9JEV0_9EURO</name>
<dbReference type="GO" id="GO:0016491">
    <property type="term" value="F:oxidoreductase activity"/>
    <property type="evidence" value="ECO:0007669"/>
    <property type="project" value="UniProtKB-KW"/>
</dbReference>
<keyword evidence="3" id="KW-1185">Reference proteome</keyword>
<evidence type="ECO:0000256" key="1">
    <source>
        <dbReference type="ARBA" id="ARBA00023002"/>
    </source>
</evidence>
<dbReference type="GeneID" id="83183391"/>
<comment type="caution">
    <text evidence="2">The sequence shown here is derived from an EMBL/GenBank/DDBJ whole genome shotgun (WGS) entry which is preliminary data.</text>
</comment>
<reference evidence="2" key="2">
    <citation type="journal article" date="2023" name="IMA Fungus">
        <title>Comparative genomic study of the Penicillium genus elucidates a diverse pangenome and 15 lateral gene transfer events.</title>
        <authorList>
            <person name="Petersen C."/>
            <person name="Sorensen T."/>
            <person name="Nielsen M.R."/>
            <person name="Sondergaard T.E."/>
            <person name="Sorensen J.L."/>
            <person name="Fitzpatrick D.A."/>
            <person name="Frisvad J.C."/>
            <person name="Nielsen K.L."/>
        </authorList>
    </citation>
    <scope>NUCLEOTIDE SEQUENCE</scope>
    <source>
        <strain evidence="2">IBT 15544</strain>
    </source>
</reference>
<dbReference type="SUPFAM" id="SSF51735">
    <property type="entry name" value="NAD(P)-binding Rossmann-fold domains"/>
    <property type="match status" value="1"/>
</dbReference>
<dbReference type="OrthoDB" id="2898509at2759"/>
<keyword evidence="1" id="KW-0560">Oxidoreductase</keyword>
<gene>
    <name evidence="2" type="ORF">N7498_009028</name>
</gene>
<dbReference type="PANTHER" id="PTHR47534:SF2">
    <property type="entry name" value="KETOREDUCTASE (KR) DOMAIN-CONTAINING PROTEIN-RELATED"/>
    <property type="match status" value="1"/>
</dbReference>
<evidence type="ECO:0008006" key="4">
    <source>
        <dbReference type="Google" id="ProtNLM"/>
    </source>
</evidence>
<dbReference type="RefSeq" id="XP_058306078.1">
    <property type="nucleotide sequence ID" value="XM_058456090.1"/>
</dbReference>
<proteinExistence type="predicted"/>
<protein>
    <recommendedName>
        <fullName evidence="4">Ketoreductase (KR) domain-containing protein</fullName>
    </recommendedName>
</protein>
<dbReference type="EMBL" id="JAPQKR010000015">
    <property type="protein sequence ID" value="KAJ5195590.1"/>
    <property type="molecule type" value="Genomic_DNA"/>
</dbReference>
<dbReference type="AlphaFoldDB" id="A0A9W9JEV0"/>